<dbReference type="Pfam" id="PF01814">
    <property type="entry name" value="Hemerythrin"/>
    <property type="match status" value="1"/>
</dbReference>
<dbReference type="InterPro" id="IPR050669">
    <property type="entry name" value="Hemerythrin"/>
</dbReference>
<dbReference type="AlphaFoldDB" id="A0A217EC66"/>
<dbReference type="Gene3D" id="1.20.120.50">
    <property type="entry name" value="Hemerythrin-like"/>
    <property type="match status" value="1"/>
</dbReference>
<organism evidence="5 6">
    <name type="scientific">Acinetobacter apis</name>
    <dbReference type="NCBI Taxonomy" id="1229165"/>
    <lineage>
        <taxon>Bacteria</taxon>
        <taxon>Pseudomonadati</taxon>
        <taxon>Pseudomonadota</taxon>
        <taxon>Gammaproteobacteria</taxon>
        <taxon>Moraxellales</taxon>
        <taxon>Moraxellaceae</taxon>
        <taxon>Acinetobacter</taxon>
    </lineage>
</organism>
<name>A0A217EC66_9GAMM</name>
<dbReference type="InterPro" id="IPR012827">
    <property type="entry name" value="Hemerythrin_metal-bd"/>
</dbReference>
<keyword evidence="2" id="KW-0479">Metal-binding</keyword>
<dbReference type="SUPFAM" id="SSF47188">
    <property type="entry name" value="Hemerythrin-like"/>
    <property type="match status" value="1"/>
</dbReference>
<dbReference type="RefSeq" id="WP_088822131.1">
    <property type="nucleotide sequence ID" value="NZ_FZLN01000001.1"/>
</dbReference>
<protein>
    <submittedName>
        <fullName evidence="5">Hemerythrin</fullName>
    </submittedName>
</protein>
<keyword evidence="6" id="KW-1185">Reference proteome</keyword>
<feature type="domain" description="Hemerythrin-like" evidence="4">
    <location>
        <begin position="11"/>
        <end position="124"/>
    </location>
</feature>
<dbReference type="PANTHER" id="PTHR37164">
    <property type="entry name" value="BACTERIOHEMERYTHRIN"/>
    <property type="match status" value="1"/>
</dbReference>
<reference evidence="6" key="1">
    <citation type="submission" date="2017-06" db="EMBL/GenBank/DDBJ databases">
        <authorList>
            <person name="Varghese N."/>
            <person name="Submissions S."/>
        </authorList>
    </citation>
    <scope>NUCLEOTIDE SEQUENCE [LARGE SCALE GENOMIC DNA]</scope>
    <source>
        <strain evidence="6">ANC 5114</strain>
    </source>
</reference>
<evidence type="ECO:0000256" key="3">
    <source>
        <dbReference type="ARBA" id="ARBA00023004"/>
    </source>
</evidence>
<proteinExistence type="inferred from homology"/>
<accession>A0A217EC66</accession>
<evidence type="ECO:0000313" key="5">
    <source>
        <dbReference type="EMBL" id="SNQ28115.1"/>
    </source>
</evidence>
<dbReference type="InterPro" id="IPR035938">
    <property type="entry name" value="Hemerythrin-like_sf"/>
</dbReference>
<dbReference type="PANTHER" id="PTHR37164:SF1">
    <property type="entry name" value="BACTERIOHEMERYTHRIN"/>
    <property type="match status" value="1"/>
</dbReference>
<dbReference type="Proteomes" id="UP000243463">
    <property type="component" value="Unassembled WGS sequence"/>
</dbReference>
<dbReference type="EMBL" id="FZLN01000001">
    <property type="protein sequence ID" value="SNQ28115.1"/>
    <property type="molecule type" value="Genomic_DNA"/>
</dbReference>
<evidence type="ECO:0000256" key="2">
    <source>
        <dbReference type="ARBA" id="ARBA00022723"/>
    </source>
</evidence>
<dbReference type="CDD" id="cd12107">
    <property type="entry name" value="Hemerythrin"/>
    <property type="match status" value="1"/>
</dbReference>
<dbReference type="GO" id="GO:0046872">
    <property type="term" value="F:metal ion binding"/>
    <property type="evidence" value="ECO:0007669"/>
    <property type="project" value="UniProtKB-KW"/>
</dbReference>
<gene>
    <name evidence="5" type="ORF">SAMN05444584_0023</name>
</gene>
<evidence type="ECO:0000313" key="6">
    <source>
        <dbReference type="Proteomes" id="UP000243463"/>
    </source>
</evidence>
<sequence>MKVYWNQDFDTGIEVIDEQHKRILDYINDIDEVCFTHDRDKVKEILDSIIDYTQSHFAFEESLQEEAGYRFSVPHKKVHELFIRKIEGYRADFLSGKEIEEDLYQVLTHWLINHIKHDDADYVSAVKENMNQIIREKEKTKGKGWFARFFS</sequence>
<dbReference type="OrthoDB" id="1122424at2"/>
<dbReference type="NCBIfam" id="NF033749">
    <property type="entry name" value="bact_hemeryth"/>
    <property type="match status" value="1"/>
</dbReference>
<keyword evidence="3" id="KW-0408">Iron</keyword>
<dbReference type="InterPro" id="IPR012312">
    <property type="entry name" value="Hemerythrin-like"/>
</dbReference>
<dbReference type="NCBIfam" id="NF002007">
    <property type="entry name" value="PRK00808.1"/>
    <property type="match status" value="1"/>
</dbReference>
<dbReference type="NCBIfam" id="TIGR02481">
    <property type="entry name" value="hemeryth_dom"/>
    <property type="match status" value="1"/>
</dbReference>
<evidence type="ECO:0000256" key="1">
    <source>
        <dbReference type="ARBA" id="ARBA00010587"/>
    </source>
</evidence>
<comment type="similarity">
    <text evidence="1">Belongs to the hemerythrin family.</text>
</comment>
<evidence type="ECO:0000259" key="4">
    <source>
        <dbReference type="Pfam" id="PF01814"/>
    </source>
</evidence>